<dbReference type="VEuPathDB" id="AmoebaDB:EHI5A_050350"/>
<dbReference type="InterPro" id="IPR011009">
    <property type="entry name" value="Kinase-like_dom_sf"/>
</dbReference>
<dbReference type="GO" id="GO:0005524">
    <property type="term" value="F:ATP binding"/>
    <property type="evidence" value="ECO:0007669"/>
    <property type="project" value="UniProtKB-UniRule"/>
</dbReference>
<dbReference type="PROSITE" id="PS51420">
    <property type="entry name" value="RHO"/>
    <property type="match status" value="1"/>
</dbReference>
<protein>
    <submittedName>
        <fullName evidence="10">Protein kinase, putative</fullName>
    </submittedName>
</protein>
<dbReference type="SMR" id="C4M9B9"/>
<dbReference type="PANTHER" id="PTHR45832">
    <property type="entry name" value="SERINE/THREONINE-PROTEIN KINASE SAMKA-RELATED-RELATED"/>
    <property type="match status" value="1"/>
</dbReference>
<dbReference type="VEuPathDB" id="AmoebaDB:EHI_146320"/>
<dbReference type="PROSITE" id="PS00108">
    <property type="entry name" value="PROTEIN_KINASE_ST"/>
    <property type="match status" value="1"/>
</dbReference>
<evidence type="ECO:0000313" key="10">
    <source>
        <dbReference type="EMBL" id="EAL44538.2"/>
    </source>
</evidence>
<dbReference type="Gene3D" id="3.40.50.300">
    <property type="entry name" value="P-loop containing nucleotide triphosphate hydrolases"/>
    <property type="match status" value="1"/>
</dbReference>
<evidence type="ECO:0000256" key="3">
    <source>
        <dbReference type="ARBA" id="ARBA00010142"/>
    </source>
</evidence>
<keyword evidence="7" id="KW-0636">Prenylation</keyword>
<dbReference type="VEuPathDB" id="AmoebaDB:EHI8A_099940"/>
<dbReference type="PROSITE" id="PS51421">
    <property type="entry name" value="RAS"/>
    <property type="match status" value="1"/>
</dbReference>
<evidence type="ECO:0000256" key="8">
    <source>
        <dbReference type="PROSITE-ProRule" id="PRU10141"/>
    </source>
</evidence>
<dbReference type="SMART" id="SM00173">
    <property type="entry name" value="RAS"/>
    <property type="match status" value="1"/>
</dbReference>
<reference evidence="10" key="1">
    <citation type="journal article" date="2005" name="Nature">
        <title>The genome of the protist parasite Entamoeba histolytica.</title>
        <authorList>
            <person name="Loftus B."/>
            <person name="Anderson I."/>
            <person name="Davies R."/>
            <person name="Alsmark U.C."/>
            <person name="Samuelson J."/>
            <person name="Amedeo P."/>
            <person name="Roncaglia P."/>
            <person name="Berriman M."/>
            <person name="Hirt R.P."/>
            <person name="Mann B.J."/>
            <person name="Nozaki T."/>
            <person name="Suh B."/>
            <person name="Pop M."/>
            <person name="Duchene M."/>
            <person name="Ackers J."/>
            <person name="Tannich E."/>
            <person name="Leippe M."/>
            <person name="Hofer M."/>
            <person name="Bruchhaus I."/>
            <person name="Willhoeft U."/>
            <person name="Bhattacharya A."/>
            <person name="Chillingworth T."/>
            <person name="Churcher C."/>
            <person name="Hance Z."/>
            <person name="Harris B."/>
            <person name="Harris D."/>
            <person name="Jagels K."/>
            <person name="Moule S."/>
            <person name="Mungall K."/>
            <person name="Ormond D."/>
            <person name="Squares R."/>
            <person name="Whitehead S."/>
            <person name="Quail M.A."/>
            <person name="Rabbinowitsch E."/>
            <person name="Norbertczak H."/>
            <person name="Price C."/>
            <person name="Wang Z."/>
            <person name="Guillen N."/>
            <person name="Gilchrist C."/>
            <person name="Stroup S.E."/>
            <person name="Bhattacharya S."/>
            <person name="Lohia A."/>
            <person name="Foster P.G."/>
            <person name="Sicheritz-Ponten T."/>
            <person name="Weber C."/>
            <person name="Singh U."/>
            <person name="Mukherjee C."/>
            <person name="El-Sayed N.M."/>
            <person name="Petri W.A.Jr."/>
            <person name="Clark C.G."/>
            <person name="Embley T.M."/>
            <person name="Barrell B."/>
            <person name="Fraser C.M."/>
            <person name="Hall N."/>
        </authorList>
    </citation>
    <scope>NUCLEOTIDE SEQUENCE [LARGE SCALE GENOMIC DNA]</scope>
    <source>
        <strain evidence="10">HM-1:IMSS</strain>
    </source>
</reference>
<evidence type="ECO:0000259" key="9">
    <source>
        <dbReference type="PROSITE" id="PS50011"/>
    </source>
</evidence>
<evidence type="ECO:0000256" key="1">
    <source>
        <dbReference type="ARBA" id="ARBA00004308"/>
    </source>
</evidence>
<dbReference type="InterPro" id="IPR027417">
    <property type="entry name" value="P-loop_NTPase"/>
</dbReference>
<dbReference type="VEuPathDB" id="AmoebaDB:KM1_135990"/>
<evidence type="ECO:0000256" key="6">
    <source>
        <dbReference type="ARBA" id="ARBA00023136"/>
    </source>
</evidence>
<gene>
    <name evidence="10" type="ORF">EHI_146320</name>
</gene>
<dbReference type="SMART" id="SM00220">
    <property type="entry name" value="S_TKc"/>
    <property type="match status" value="1"/>
</dbReference>
<dbReference type="GO" id="GO:0010506">
    <property type="term" value="P:regulation of autophagy"/>
    <property type="evidence" value="ECO:0000318"/>
    <property type="project" value="GO_Central"/>
</dbReference>
<dbReference type="PROSITE" id="PS50011">
    <property type="entry name" value="PROTEIN_KINASE_DOM"/>
    <property type="match status" value="1"/>
</dbReference>
<dbReference type="FunFam" id="3.40.50.300:FF:000586">
    <property type="entry name" value="Rab family GTPase"/>
    <property type="match status" value="1"/>
</dbReference>
<dbReference type="GO" id="GO:0005737">
    <property type="term" value="C:cytoplasm"/>
    <property type="evidence" value="ECO:0000318"/>
    <property type="project" value="GO_Central"/>
</dbReference>
<name>C4M9B9_ENTH1</name>
<dbReference type="InterPro" id="IPR008271">
    <property type="entry name" value="Ser/Thr_kinase_AS"/>
</dbReference>
<keyword evidence="7" id="KW-0449">Lipoprotein</keyword>
<dbReference type="EMBL" id="DS571398">
    <property type="protein sequence ID" value="EAL44538.2"/>
    <property type="molecule type" value="Genomic_DNA"/>
</dbReference>
<dbReference type="AlphaFoldDB" id="C4M9B9"/>
<keyword evidence="6" id="KW-0472">Membrane</keyword>
<dbReference type="OMA" id="MLYFNFK"/>
<dbReference type="KEGG" id="ehi:EHI_146320"/>
<dbReference type="GeneID" id="3404221"/>
<dbReference type="Proteomes" id="UP000001926">
    <property type="component" value="Partially assembled WGS sequence"/>
</dbReference>
<dbReference type="InParanoid" id="C4M9B9"/>
<dbReference type="SUPFAM" id="SSF52540">
    <property type="entry name" value="P-loop containing nucleoside triphosphate hydrolases"/>
    <property type="match status" value="1"/>
</dbReference>
<dbReference type="GO" id="GO:0004674">
    <property type="term" value="F:protein serine/threonine kinase activity"/>
    <property type="evidence" value="ECO:0000318"/>
    <property type="project" value="GO_Central"/>
</dbReference>
<sequence length="784" mass="90520">MQNQQRKLDDESLHIIKELQQIPDSKKTFLTEICFDVAITFGKRTEYRMLYFNFNLRKIFFLRHAKVREEILFSSLSQVGLDDKIKIIWNDLFGNATTHYIITQSYSDTVQIFYLLRTLSFHPLSRFFEEDFKHDIVKKKYSVKCKKRGQTAWAHRQMIIYNGEFILFGDNPHIPLTICPLSSKVSFTIHANYILEINTAIRKIILSFSNDHELNMTYNTLMTCEQFIRPPVIIKVRTFTSNKLAYLLNSCRDICIKNMLYPDECVEHFAVLCEILRAITKKRSVTQGNKKEIMIEEDEYLKKPQIGKKIIYPEDELKQYCLTDDPKKYYKNFVSVGKGGFGDVYKVQRIDEQGYVALKVLKHSVEERSEKMGIEVARMKLWDHPNLIKMIGCWLFGNQVFISMEYCSLGTLKTIIKNQPMPLQDIAYVIQCSLKGLEYIHKQGFIHRDIKTTNIMLDGNYNVKIIDFGLVVRISSNPSNRAGSKSYMAPEVIKQIPYNEKVDVWSIGCVAQELFETQPPYKEHGVIKGMFKTAVYGAEGLRDITKAPVDFVDFINKCFVFESKDRASCTELLTCCGKDTTQRQQPTALDVVDADTISSNTFNESSIDYIFKFIIIGEFSVGKTCLLMRFQDGTFREEYESTIGVEFGTKNVQIQDTIIKLRIWDTAGSEKFRCITRGYFRGSVGAIIVYDISNRNTFEHIDEWVQELEKYNPGNHVLMIIGNKCDSSQRTVTTDEGKNKAKELNAEFFECSAKTGENIERAFLTLTELVLRDVSSGKISLENN</sequence>
<reference evidence="10" key="2">
    <citation type="submission" date="2007-03" db="EMBL/GenBank/DDBJ databases">
        <authorList>
            <person name="Lorenzi H."/>
            <person name="Amedeo P."/>
            <person name="Inman J."/>
            <person name="Schobel S."/>
            <person name="Caler E."/>
        </authorList>
    </citation>
    <scope>GENOME REANNOTATION</scope>
    <source>
        <strain evidence="10">HM-1:IMSS</strain>
    </source>
</reference>
<dbReference type="Pfam" id="PF00071">
    <property type="entry name" value="Ras"/>
    <property type="match status" value="1"/>
</dbReference>
<keyword evidence="11" id="KW-1185">Reference proteome</keyword>
<dbReference type="SMART" id="SM00176">
    <property type="entry name" value="RAN"/>
    <property type="match status" value="1"/>
</dbReference>
<keyword evidence="4 8" id="KW-0547">Nucleotide-binding</keyword>
<dbReference type="GO" id="GO:0005776">
    <property type="term" value="C:autophagosome"/>
    <property type="evidence" value="ECO:0000318"/>
    <property type="project" value="GO_Central"/>
</dbReference>
<comment type="similarity">
    <text evidence="2">Belongs to the protein kinase superfamily. STE Ser/Thr protein kinase family. STE20 subfamily.</text>
</comment>
<evidence type="ECO:0000313" key="11">
    <source>
        <dbReference type="Proteomes" id="UP000001926"/>
    </source>
</evidence>
<keyword evidence="5 8" id="KW-0067">ATP-binding</keyword>
<dbReference type="GO" id="GO:0005829">
    <property type="term" value="C:cytosol"/>
    <property type="evidence" value="ECO:0000318"/>
    <property type="project" value="GO_Central"/>
</dbReference>
<evidence type="ECO:0000256" key="5">
    <source>
        <dbReference type="ARBA" id="ARBA00022840"/>
    </source>
</evidence>
<dbReference type="GO" id="GO:0000407">
    <property type="term" value="C:phagophore assembly site"/>
    <property type="evidence" value="ECO:0000318"/>
    <property type="project" value="GO_Central"/>
</dbReference>
<dbReference type="GO" id="GO:0000423">
    <property type="term" value="P:mitophagy"/>
    <property type="evidence" value="ECO:0000318"/>
    <property type="project" value="GO_Central"/>
</dbReference>
<dbReference type="GO" id="GO:0003924">
    <property type="term" value="F:GTPase activity"/>
    <property type="evidence" value="ECO:0007669"/>
    <property type="project" value="InterPro"/>
</dbReference>
<dbReference type="PROSITE" id="PS00107">
    <property type="entry name" value="PROTEIN_KINASE_ATP"/>
    <property type="match status" value="1"/>
</dbReference>
<dbReference type="PROSITE" id="PS51419">
    <property type="entry name" value="RAB"/>
    <property type="match status" value="1"/>
</dbReference>
<comment type="subcellular location">
    <subcellularLocation>
        <location evidence="1">Endomembrane system</location>
    </subcellularLocation>
</comment>
<comment type="similarity">
    <text evidence="3">Belongs to the small GTPase superfamily. Rho family.</text>
</comment>
<dbReference type="HOGENOM" id="CLU_019921_0_0_1"/>
<evidence type="ECO:0000256" key="4">
    <source>
        <dbReference type="ARBA" id="ARBA00022741"/>
    </source>
</evidence>
<dbReference type="Pfam" id="PF00069">
    <property type="entry name" value="Pkinase"/>
    <property type="match status" value="1"/>
</dbReference>
<dbReference type="Gene3D" id="1.10.510.10">
    <property type="entry name" value="Transferase(Phosphotransferase) domain 1"/>
    <property type="match status" value="1"/>
</dbReference>
<dbReference type="GO" id="GO:0012505">
    <property type="term" value="C:endomembrane system"/>
    <property type="evidence" value="ECO:0007669"/>
    <property type="project" value="UniProtKB-SubCell"/>
</dbReference>
<keyword evidence="10" id="KW-0808">Transferase</keyword>
<feature type="binding site" evidence="8">
    <location>
        <position position="359"/>
    </location>
    <ligand>
        <name>ATP</name>
        <dbReference type="ChEBI" id="CHEBI:30616"/>
    </ligand>
</feature>
<dbReference type="GO" id="GO:0000045">
    <property type="term" value="P:autophagosome assembly"/>
    <property type="evidence" value="ECO:0000318"/>
    <property type="project" value="GO_Central"/>
</dbReference>
<dbReference type="SMART" id="SM00174">
    <property type="entry name" value="RHO"/>
    <property type="match status" value="1"/>
</dbReference>
<keyword evidence="10" id="KW-0418">Kinase</keyword>
<dbReference type="SMART" id="SM00175">
    <property type="entry name" value="RAB"/>
    <property type="match status" value="1"/>
</dbReference>
<dbReference type="CDD" id="cd05122">
    <property type="entry name" value="PKc_STE"/>
    <property type="match status" value="1"/>
</dbReference>
<evidence type="ECO:0000256" key="2">
    <source>
        <dbReference type="ARBA" id="ARBA00008874"/>
    </source>
</evidence>
<dbReference type="SUPFAM" id="SSF56112">
    <property type="entry name" value="Protein kinase-like (PK-like)"/>
    <property type="match status" value="1"/>
</dbReference>
<evidence type="ECO:0000256" key="7">
    <source>
        <dbReference type="ARBA" id="ARBA00023289"/>
    </source>
</evidence>
<dbReference type="InterPro" id="IPR001806">
    <property type="entry name" value="Small_GTPase"/>
</dbReference>
<accession>C4M9B9</accession>
<feature type="domain" description="Protein kinase" evidence="9">
    <location>
        <begin position="330"/>
        <end position="588"/>
    </location>
</feature>
<dbReference type="GO" id="GO:0042594">
    <property type="term" value="P:response to starvation"/>
    <property type="evidence" value="ECO:0000318"/>
    <property type="project" value="GO_Central"/>
</dbReference>
<dbReference type="GO" id="GO:0005525">
    <property type="term" value="F:GTP binding"/>
    <property type="evidence" value="ECO:0007669"/>
    <property type="project" value="InterPro"/>
</dbReference>
<dbReference type="VEuPathDB" id="AmoebaDB:EHI7A_073430"/>
<dbReference type="RefSeq" id="XP_649923.2">
    <property type="nucleotide sequence ID" value="XM_644831.2"/>
</dbReference>
<dbReference type="OrthoDB" id="619632at2759"/>
<dbReference type="STRING" id="5759.C4M9B9"/>
<dbReference type="GO" id="GO:0034727">
    <property type="term" value="P:piecemeal microautophagy of the nucleus"/>
    <property type="evidence" value="ECO:0000318"/>
    <property type="project" value="GO_Central"/>
</dbReference>
<dbReference type="PRINTS" id="PR00449">
    <property type="entry name" value="RASTRNSFRMNG"/>
</dbReference>
<dbReference type="InterPro" id="IPR051931">
    <property type="entry name" value="PAK3-like"/>
</dbReference>
<dbReference type="GO" id="GO:0034045">
    <property type="term" value="C:phagophore assembly site membrane"/>
    <property type="evidence" value="ECO:0000318"/>
    <property type="project" value="GO_Central"/>
</dbReference>
<dbReference type="InterPro" id="IPR005225">
    <property type="entry name" value="Small_GTP-bd"/>
</dbReference>
<dbReference type="GO" id="GO:0061709">
    <property type="term" value="P:reticulophagy"/>
    <property type="evidence" value="ECO:0000318"/>
    <property type="project" value="GO_Central"/>
</dbReference>
<dbReference type="InterPro" id="IPR000719">
    <property type="entry name" value="Prot_kinase_dom"/>
</dbReference>
<dbReference type="InterPro" id="IPR017441">
    <property type="entry name" value="Protein_kinase_ATP_BS"/>
</dbReference>
<dbReference type="NCBIfam" id="TIGR00231">
    <property type="entry name" value="small_GTP"/>
    <property type="match status" value="1"/>
</dbReference>
<dbReference type="CDD" id="cd00154">
    <property type="entry name" value="Rab"/>
    <property type="match status" value="1"/>
</dbReference>
<dbReference type="PANTHER" id="PTHR45832:SF22">
    <property type="entry name" value="SERINE_THREONINE-PROTEIN KINASE SAMKA-RELATED"/>
    <property type="match status" value="1"/>
</dbReference>
<organism evidence="10 11">
    <name type="scientific">Entamoeba histolytica (strain ATCC 30459 / HM-1:IMSS / ABRM)</name>
    <dbReference type="NCBI Taxonomy" id="294381"/>
    <lineage>
        <taxon>Eukaryota</taxon>
        <taxon>Amoebozoa</taxon>
        <taxon>Evosea</taxon>
        <taxon>Archamoebae</taxon>
        <taxon>Mastigamoebida</taxon>
        <taxon>Entamoebidae</taxon>
        <taxon>Entamoeba</taxon>
    </lineage>
</organism>
<proteinExistence type="inferred from homology"/>